<evidence type="ECO:0000313" key="3">
    <source>
        <dbReference type="EMBL" id="KAG2608203.1"/>
    </source>
</evidence>
<evidence type="ECO:0000313" key="4">
    <source>
        <dbReference type="Proteomes" id="UP000823388"/>
    </source>
</evidence>
<organism evidence="3 4">
    <name type="scientific">Panicum virgatum</name>
    <name type="common">Blackwell switchgrass</name>
    <dbReference type="NCBI Taxonomy" id="38727"/>
    <lineage>
        <taxon>Eukaryota</taxon>
        <taxon>Viridiplantae</taxon>
        <taxon>Streptophyta</taxon>
        <taxon>Embryophyta</taxon>
        <taxon>Tracheophyta</taxon>
        <taxon>Spermatophyta</taxon>
        <taxon>Magnoliopsida</taxon>
        <taxon>Liliopsida</taxon>
        <taxon>Poales</taxon>
        <taxon>Poaceae</taxon>
        <taxon>PACMAD clade</taxon>
        <taxon>Panicoideae</taxon>
        <taxon>Panicodae</taxon>
        <taxon>Paniceae</taxon>
        <taxon>Panicinae</taxon>
        <taxon>Panicum</taxon>
        <taxon>Panicum sect. Hiantes</taxon>
    </lineage>
</organism>
<evidence type="ECO:0000256" key="1">
    <source>
        <dbReference type="SAM" id="MobiDB-lite"/>
    </source>
</evidence>
<protein>
    <recommendedName>
        <fullName evidence="5">Secreted protein</fullName>
    </recommendedName>
</protein>
<feature type="signal peptide" evidence="2">
    <location>
        <begin position="1"/>
        <end position="18"/>
    </location>
</feature>
<keyword evidence="2" id="KW-0732">Signal</keyword>
<accession>A0A8T0TGB0</accession>
<feature type="region of interest" description="Disordered" evidence="1">
    <location>
        <begin position="166"/>
        <end position="205"/>
    </location>
</feature>
<dbReference type="AlphaFoldDB" id="A0A8T0TGB0"/>
<evidence type="ECO:0008006" key="5">
    <source>
        <dbReference type="Google" id="ProtNLM"/>
    </source>
</evidence>
<reference evidence="3" key="1">
    <citation type="submission" date="2020-05" db="EMBL/GenBank/DDBJ databases">
        <title>WGS assembly of Panicum virgatum.</title>
        <authorList>
            <person name="Lovell J.T."/>
            <person name="Jenkins J."/>
            <person name="Shu S."/>
            <person name="Juenger T.E."/>
            <person name="Schmutz J."/>
        </authorList>
    </citation>
    <scope>NUCLEOTIDE SEQUENCE</scope>
    <source>
        <strain evidence="3">AP13</strain>
    </source>
</reference>
<evidence type="ECO:0000256" key="2">
    <source>
        <dbReference type="SAM" id="SignalP"/>
    </source>
</evidence>
<sequence>MIYPMLSILVTIPTLGSAHSLRKVNWRLSIHCSWTAGSQSQDLANSFIPPTQIHMEMTLLPSLMLLHWHWGWNQTHGSQIRRTRHQQQPNNVMPPCLHLHWPWPARAPSNWLAGWPAGRGSHAHQLLAASTGRPAKAICKLHSSQIYIYLQMQIRSSRSVLKAPPLSRKRKENNGPALSYGPWASMRRARKARPNKRSSRLRRTTSLETHQLTAELLAWWSTTNSGLIYLAVSLPRLQRGGKKN</sequence>
<gene>
    <name evidence="3" type="ORF">PVAP13_4NG284952</name>
</gene>
<feature type="chain" id="PRO_5035887354" description="Secreted protein" evidence="2">
    <location>
        <begin position="19"/>
        <end position="244"/>
    </location>
</feature>
<comment type="caution">
    <text evidence="3">The sequence shown here is derived from an EMBL/GenBank/DDBJ whole genome shotgun (WGS) entry which is preliminary data.</text>
</comment>
<feature type="compositionally biased region" description="Basic residues" evidence="1">
    <location>
        <begin position="187"/>
        <end position="203"/>
    </location>
</feature>
<name>A0A8T0TGB0_PANVG</name>
<proteinExistence type="predicted"/>
<keyword evidence="4" id="KW-1185">Reference proteome</keyword>
<dbReference type="Proteomes" id="UP000823388">
    <property type="component" value="Chromosome 4N"/>
</dbReference>
<dbReference type="EMBL" id="CM029044">
    <property type="protein sequence ID" value="KAG2608203.1"/>
    <property type="molecule type" value="Genomic_DNA"/>
</dbReference>